<dbReference type="Pfam" id="PF21722">
    <property type="entry name" value="Gly_rich_2"/>
    <property type="match status" value="1"/>
</dbReference>
<organism evidence="3 4">
    <name type="scientific">Pseudomonas oryzihabitans</name>
    <dbReference type="NCBI Taxonomy" id="47885"/>
    <lineage>
        <taxon>Bacteria</taxon>
        <taxon>Pseudomonadati</taxon>
        <taxon>Pseudomonadota</taxon>
        <taxon>Gammaproteobacteria</taxon>
        <taxon>Pseudomonadales</taxon>
        <taxon>Pseudomonadaceae</taxon>
        <taxon>Pseudomonas</taxon>
    </lineage>
</organism>
<reference evidence="3 4" key="1">
    <citation type="submission" date="2016-04" db="EMBL/GenBank/DDBJ databases">
        <title>Draft Genome Sequences of Staphylococcus capitis Strain H36, S. capitis Strain H65, S. cohnii Strain H62, S. hominis Strain H69, Mycobacterium iranicum Strain H39, Plantibacter sp. Strain H53, Pseudomonas oryzihabitans Strain H72, and Microbacterium sp. Strain H83, isolated from residential settings.</title>
        <authorList>
            <person name="Lymperopoulou D."/>
            <person name="Adams R.I."/>
            <person name="Lindow S."/>
            <person name="Coil D.A."/>
            <person name="Jospin G."/>
            <person name="Eisen J.A."/>
        </authorList>
    </citation>
    <scope>NUCLEOTIDE SEQUENCE [LARGE SCALE GENOMIC DNA]</scope>
    <source>
        <strain evidence="3 4">H72</strain>
    </source>
</reference>
<evidence type="ECO:0000313" key="3">
    <source>
        <dbReference type="EMBL" id="OAN31159.1"/>
    </source>
</evidence>
<evidence type="ECO:0000259" key="2">
    <source>
        <dbReference type="Pfam" id="PF21722"/>
    </source>
</evidence>
<dbReference type="AlphaFoldDB" id="A0A178LL17"/>
<evidence type="ECO:0000313" key="4">
    <source>
        <dbReference type="Proteomes" id="UP000078356"/>
    </source>
</evidence>
<feature type="compositionally biased region" description="Gly residues" evidence="1">
    <location>
        <begin position="439"/>
        <end position="448"/>
    </location>
</feature>
<name>A0A178LL17_9PSED</name>
<dbReference type="EMBL" id="LWCR01000006">
    <property type="protein sequence ID" value="OAN31159.1"/>
    <property type="molecule type" value="Genomic_DNA"/>
</dbReference>
<protein>
    <recommendedName>
        <fullName evidence="2">Glycine-rich domain-containing protein</fullName>
    </recommendedName>
</protein>
<dbReference type="RefSeq" id="WP_064307294.1">
    <property type="nucleotide sequence ID" value="NZ_LWCR01000006.1"/>
</dbReference>
<proteinExistence type="predicted"/>
<accession>A0A178LL17</accession>
<sequence length="494" mass="48233">MQKIGNTTTTANAAAEFTEGNAQAGVGATLLTAAWLNTIQRELTGAVIGAGLALDPKDDTQLYRAMYGVAKGQAAAAVAANPVARVIATPTVSGSTSVAPATNFTLTASSTSRLTGGVVASFNWTKPDGSIVNTMASNSQASLTMQVQGAAGETRMVIVEAVDGDGNKSAPKSVTLTLINNTAPSLAGFSHTVPSSITQGTSKAVSFTGATDADNDAITYLVEPGTSGFTFSKTSGITAGENVTMTVPGSTVPSDGRSFTVYAVDARGAKTGTNISVTVVGQSSWEFATAGAQTFKPPVSGSYRVTVYGAGGPARYEYASGAGGGCAVSVVTLDAASSYAVTVGKGGTYGTTPTDGGTSSFGTLLSATGGKFGTTSNTASTPGQGVGGNVSNNIGGKGAASYSGYGASGASCAAPGADGKPGVAGSYGARVPGAVSPGGRAGRGGDSGSGSTQETMRPGEPGYQAGGGGGTRTTISTYDADGAPGLVIVEYIGS</sequence>
<comment type="caution">
    <text evidence="3">The sequence shown here is derived from an EMBL/GenBank/DDBJ whole genome shotgun (WGS) entry which is preliminary data.</text>
</comment>
<feature type="domain" description="Glycine-rich" evidence="2">
    <location>
        <begin position="290"/>
        <end position="491"/>
    </location>
</feature>
<feature type="region of interest" description="Disordered" evidence="1">
    <location>
        <begin position="428"/>
        <end position="479"/>
    </location>
</feature>
<dbReference type="Proteomes" id="UP000078356">
    <property type="component" value="Unassembled WGS sequence"/>
</dbReference>
<gene>
    <name evidence="3" type="ORF">A4V15_14230</name>
</gene>
<dbReference type="InterPro" id="IPR049304">
    <property type="entry name" value="Gly_rich_dom"/>
</dbReference>
<evidence type="ECO:0000256" key="1">
    <source>
        <dbReference type="SAM" id="MobiDB-lite"/>
    </source>
</evidence>